<dbReference type="KEGG" id="eao:BD94_0550"/>
<evidence type="ECO:0000313" key="2">
    <source>
        <dbReference type="Proteomes" id="UP000028933"/>
    </source>
</evidence>
<gene>
    <name evidence="1" type="ORF">BD94_0550</name>
</gene>
<organism evidence="1 2">
    <name type="scientific">Elizabethkingia anophelis NUHP1</name>
    <dbReference type="NCBI Taxonomy" id="1338011"/>
    <lineage>
        <taxon>Bacteria</taxon>
        <taxon>Pseudomonadati</taxon>
        <taxon>Bacteroidota</taxon>
        <taxon>Flavobacteriia</taxon>
        <taxon>Flavobacteriales</taxon>
        <taxon>Weeksellaceae</taxon>
        <taxon>Elizabethkingia</taxon>
    </lineage>
</organism>
<proteinExistence type="predicted"/>
<dbReference type="HOGENOM" id="CLU_3232965_0_0_10"/>
<name>A0A077EFM6_9FLAO</name>
<dbReference type="Proteomes" id="UP000028933">
    <property type="component" value="Chromosome"/>
</dbReference>
<evidence type="ECO:0000313" key="1">
    <source>
        <dbReference type="EMBL" id="AIL44325.1"/>
    </source>
</evidence>
<dbReference type="AlphaFoldDB" id="A0A077EFM6"/>
<accession>A0A077EFM6</accession>
<dbReference type="EMBL" id="CP007547">
    <property type="protein sequence ID" value="AIL44325.1"/>
    <property type="molecule type" value="Genomic_DNA"/>
</dbReference>
<protein>
    <submittedName>
        <fullName evidence="1">Uncharacterized protein</fullName>
    </submittedName>
</protein>
<reference evidence="1" key="1">
    <citation type="journal article" date="2013" name="Lancet">
        <title>First case of E anophelis outbreak in an intensive-care unit.</title>
        <authorList>
            <person name="Teo J."/>
            <person name="Tan S.Y."/>
            <person name="Tay M."/>
            <person name="Ding Y."/>
            <person name="Kjelleberg S."/>
            <person name="Givskov M."/>
            <person name="Lin R.T."/>
            <person name="Yang L."/>
        </authorList>
    </citation>
    <scope>NUCLEOTIDE SEQUENCE [LARGE SCALE GENOMIC DNA]</scope>
    <source>
        <strain evidence="1">NUHP1</strain>
    </source>
</reference>
<reference evidence="1" key="2">
    <citation type="journal article" date="2015" name="Genome Biol. Evol.">
        <title>Complete Genome Sequence and Transcriptomic Analysis of the Novel Pathogen Elizabethkingia anophelis in Response to Oxidative Stress.</title>
        <authorList>
            <person name="Li Y."/>
            <person name="Liu Y."/>
            <person name="Chew S.C."/>
            <person name="Tay M."/>
            <person name="Salido M.M."/>
            <person name="Teo J."/>
            <person name="Lauro F.M."/>
            <person name="Givskov M."/>
            <person name="Yang L."/>
        </authorList>
    </citation>
    <scope>NUCLEOTIDE SEQUENCE</scope>
    <source>
        <strain evidence="1">NUHP1</strain>
    </source>
</reference>
<sequence length="43" mass="5163">MLQSIIIYNINTKAQITAYRKYALKAQENQRFSEFNIKNRIDL</sequence>